<evidence type="ECO:0000256" key="1">
    <source>
        <dbReference type="SAM" id="SignalP"/>
    </source>
</evidence>
<gene>
    <name evidence="2" type="ORF">PBAH0796_LOCUS1767</name>
</gene>
<keyword evidence="1" id="KW-0732">Signal</keyword>
<dbReference type="AlphaFoldDB" id="A0A7R9ZWG2"/>
<evidence type="ECO:0000313" key="2">
    <source>
        <dbReference type="EMBL" id="CAD8346029.1"/>
    </source>
</evidence>
<proteinExistence type="predicted"/>
<protein>
    <submittedName>
        <fullName evidence="2">Uncharacterized protein</fullName>
    </submittedName>
</protein>
<accession>A0A7R9ZWG2</accession>
<reference evidence="2" key="1">
    <citation type="submission" date="2021-01" db="EMBL/GenBank/DDBJ databases">
        <authorList>
            <person name="Corre E."/>
            <person name="Pelletier E."/>
            <person name="Niang G."/>
            <person name="Scheremetjew M."/>
            <person name="Finn R."/>
            <person name="Kale V."/>
            <person name="Holt S."/>
            <person name="Cochrane G."/>
            <person name="Meng A."/>
            <person name="Brown T."/>
            <person name="Cohen L."/>
        </authorList>
    </citation>
    <scope>NUCLEOTIDE SEQUENCE</scope>
    <source>
        <strain evidence="2">Pbaha01</strain>
    </source>
</reference>
<feature type="chain" id="PRO_5030978070" evidence="1">
    <location>
        <begin position="23"/>
        <end position="392"/>
    </location>
</feature>
<feature type="signal peptide" evidence="1">
    <location>
        <begin position="1"/>
        <end position="22"/>
    </location>
</feature>
<dbReference type="EMBL" id="HBEG01003045">
    <property type="protein sequence ID" value="CAD8346029.1"/>
    <property type="molecule type" value="Transcribed_RNA"/>
</dbReference>
<sequence length="392" mass="44805">MQTAWQTAVSICWLLQAHVAASLRVRGNSHNRTEDIGFQNGWVPVPGARRQLRPGVIHFMFELKDHLQHPGIWGKFFADALPGTYMAWAHCTDYHACEHDYSLKMLKFRLVPTTFSQRGADLVSPYVHMIRIALAETAHLAKAGIPEKFIVISDATLPVKPFSFVHWAQTKDGESDFCISTTTAWAFAVVEGETFTLVKHHQWVSLNRSDAEVLARNWNFVKQGWHWNVTLRSGKFATRPRVVPRTIFQNGTWFTATDEEAVYERVVGPMLLRNLSDRSPMMDLFTNRRCLTYVDWPTNADQDEVEPHQVPVSALQLGAAQSQFFDATQTVSLKLLKDKEMQFSIQNGIMHPYRFERMGIVGLRVLRNSPYLFARKFADCAVLPNFTDIMFS</sequence>
<organism evidence="2">
    <name type="scientific">Pyrodinium bahamense</name>
    <dbReference type="NCBI Taxonomy" id="73915"/>
    <lineage>
        <taxon>Eukaryota</taxon>
        <taxon>Sar</taxon>
        <taxon>Alveolata</taxon>
        <taxon>Dinophyceae</taxon>
        <taxon>Gonyaulacales</taxon>
        <taxon>Pyrocystaceae</taxon>
        <taxon>Pyrodinium</taxon>
    </lineage>
</organism>
<name>A0A7R9ZWG2_9DINO</name>